<accession>A0ABS5Q924</accession>
<proteinExistence type="inferred from homology"/>
<comment type="catalytic activity">
    <reaction evidence="3">
        <text>uridine(1911/1915/1917) in 23S rRNA = pseudouridine(1911/1915/1917) in 23S rRNA</text>
        <dbReference type="Rhea" id="RHEA:42524"/>
        <dbReference type="Rhea" id="RHEA-COMP:10097"/>
        <dbReference type="Rhea" id="RHEA-COMP:10098"/>
        <dbReference type="ChEBI" id="CHEBI:65314"/>
        <dbReference type="ChEBI" id="CHEBI:65315"/>
        <dbReference type="EC" id="5.4.99.23"/>
    </reaction>
</comment>
<reference evidence="8 9" key="1">
    <citation type="submission" date="2021-05" db="EMBL/GenBank/DDBJ databases">
        <title>Roseococcus sp. XZZS9, whole genome shotgun sequencing project.</title>
        <authorList>
            <person name="Zhao G."/>
            <person name="Shen L."/>
        </authorList>
    </citation>
    <scope>NUCLEOTIDE SEQUENCE [LARGE SCALE GENOMIC DNA]</scope>
    <source>
        <strain evidence="8 9">XZZS9</strain>
    </source>
</reference>
<evidence type="ECO:0000256" key="3">
    <source>
        <dbReference type="ARBA" id="ARBA00036882"/>
    </source>
</evidence>
<dbReference type="InterPro" id="IPR006224">
    <property type="entry name" value="PsdUridine_synth_RluA-like_CS"/>
</dbReference>
<keyword evidence="2 5" id="KW-0413">Isomerase</keyword>
<comment type="similarity">
    <text evidence="1 5">Belongs to the pseudouridine synthase RluA family.</text>
</comment>
<evidence type="ECO:0000256" key="5">
    <source>
        <dbReference type="RuleBase" id="RU362028"/>
    </source>
</evidence>
<feature type="region of interest" description="Disordered" evidence="6">
    <location>
        <begin position="191"/>
        <end position="213"/>
    </location>
</feature>
<dbReference type="NCBIfam" id="TIGR00005">
    <property type="entry name" value="rluA_subfam"/>
    <property type="match status" value="1"/>
</dbReference>
<keyword evidence="9" id="KW-1185">Reference proteome</keyword>
<keyword evidence="4" id="KW-0694">RNA-binding</keyword>
<sequence>MSVVLLTVPPAEADTRLDRWLRRRYPALTQGALQKMLRTGQIRVDGKRADANTRLGAGAELRVPPMPSKPAPKAEPKPISETVAAEIQSRVLYRDDSVIVIDKPPGLAVQGGPGITKHVDGMLDALADGGEKPRLVHRLDRDTSGVLVVARTAAAAAHLAKAFRGRDMEKTYWAIVVGQPEHAGGRISMPLARENGPRGERTVPAAPGETGLRSVTDYNTLDAAKRRAAFLEMKPHTGRTHQLRVHCAEGLRCPILGDGKYGGEAAHLEGLSGSLHLHARSLKLPHPEGGTLEVSAAPPAHFEATMGFFGFDNPAPYKPRRQK</sequence>
<evidence type="ECO:0000313" key="8">
    <source>
        <dbReference type="EMBL" id="MBS7809711.1"/>
    </source>
</evidence>
<name>A0ABS5Q924_9PROT</name>
<dbReference type="SUPFAM" id="SSF55120">
    <property type="entry name" value="Pseudouridine synthase"/>
    <property type="match status" value="1"/>
</dbReference>
<gene>
    <name evidence="8" type="ORF">KHU32_02105</name>
</gene>
<dbReference type="SMART" id="SM00363">
    <property type="entry name" value="S4"/>
    <property type="match status" value="1"/>
</dbReference>
<organism evidence="8 9">
    <name type="scientific">Roseococcus pinisoli</name>
    <dbReference type="NCBI Taxonomy" id="2835040"/>
    <lineage>
        <taxon>Bacteria</taxon>
        <taxon>Pseudomonadati</taxon>
        <taxon>Pseudomonadota</taxon>
        <taxon>Alphaproteobacteria</taxon>
        <taxon>Acetobacterales</taxon>
        <taxon>Roseomonadaceae</taxon>
        <taxon>Roseococcus</taxon>
    </lineage>
</organism>
<dbReference type="InterPro" id="IPR020103">
    <property type="entry name" value="PsdUridine_synth_cat_dom_sf"/>
</dbReference>
<dbReference type="EMBL" id="JAHCDA010000001">
    <property type="protein sequence ID" value="MBS7809711.1"/>
    <property type="molecule type" value="Genomic_DNA"/>
</dbReference>
<comment type="function">
    <text evidence="5">Responsible for synthesis of pseudouridine from uracil.</text>
</comment>
<dbReference type="PANTHER" id="PTHR21600">
    <property type="entry name" value="MITOCHONDRIAL RNA PSEUDOURIDINE SYNTHASE"/>
    <property type="match status" value="1"/>
</dbReference>
<dbReference type="Gene3D" id="3.30.2350.10">
    <property type="entry name" value="Pseudouridine synthase"/>
    <property type="match status" value="1"/>
</dbReference>
<comment type="catalytic activity">
    <reaction evidence="5">
        <text>a uridine in RNA = a pseudouridine in RNA</text>
        <dbReference type="Rhea" id="RHEA:48348"/>
        <dbReference type="Rhea" id="RHEA-COMP:12068"/>
        <dbReference type="Rhea" id="RHEA-COMP:12069"/>
        <dbReference type="ChEBI" id="CHEBI:65314"/>
        <dbReference type="ChEBI" id="CHEBI:65315"/>
    </reaction>
</comment>
<dbReference type="EC" id="5.4.99.-" evidence="5"/>
<evidence type="ECO:0000313" key="9">
    <source>
        <dbReference type="Proteomes" id="UP000766336"/>
    </source>
</evidence>
<evidence type="ECO:0000256" key="6">
    <source>
        <dbReference type="SAM" id="MobiDB-lite"/>
    </source>
</evidence>
<protein>
    <recommendedName>
        <fullName evidence="5">Pseudouridine synthase</fullName>
        <ecNumber evidence="5">5.4.99.-</ecNumber>
    </recommendedName>
</protein>
<feature type="domain" description="RNA-binding S4" evidence="7">
    <location>
        <begin position="15"/>
        <end position="76"/>
    </location>
</feature>
<dbReference type="InterPro" id="IPR036986">
    <property type="entry name" value="S4_RNA-bd_sf"/>
</dbReference>
<dbReference type="InterPro" id="IPR006145">
    <property type="entry name" value="PsdUridine_synth_RsuA/RluA"/>
</dbReference>
<dbReference type="Proteomes" id="UP000766336">
    <property type="component" value="Unassembled WGS sequence"/>
</dbReference>
<dbReference type="Gene3D" id="3.10.290.10">
    <property type="entry name" value="RNA-binding S4 domain"/>
    <property type="match status" value="1"/>
</dbReference>
<evidence type="ECO:0000256" key="1">
    <source>
        <dbReference type="ARBA" id="ARBA00010876"/>
    </source>
</evidence>
<dbReference type="PROSITE" id="PS50889">
    <property type="entry name" value="S4"/>
    <property type="match status" value="1"/>
</dbReference>
<dbReference type="InterPro" id="IPR050188">
    <property type="entry name" value="RluA_PseudoU_synthase"/>
</dbReference>
<comment type="caution">
    <text evidence="8">The sequence shown here is derived from an EMBL/GenBank/DDBJ whole genome shotgun (WGS) entry which is preliminary data.</text>
</comment>
<dbReference type="Pfam" id="PF00849">
    <property type="entry name" value="PseudoU_synth_2"/>
    <property type="match status" value="1"/>
</dbReference>
<dbReference type="InterPro" id="IPR002942">
    <property type="entry name" value="S4_RNA-bd"/>
</dbReference>
<dbReference type="CDD" id="cd02869">
    <property type="entry name" value="PseudoU_synth_RluA_like"/>
    <property type="match status" value="1"/>
</dbReference>
<dbReference type="RefSeq" id="WP_213668383.1">
    <property type="nucleotide sequence ID" value="NZ_JAHCDA010000001.1"/>
</dbReference>
<dbReference type="Pfam" id="PF01479">
    <property type="entry name" value="S4"/>
    <property type="match status" value="1"/>
</dbReference>
<feature type="region of interest" description="Disordered" evidence="6">
    <location>
        <begin position="53"/>
        <end position="79"/>
    </location>
</feature>
<evidence type="ECO:0000256" key="4">
    <source>
        <dbReference type="PROSITE-ProRule" id="PRU00182"/>
    </source>
</evidence>
<dbReference type="PROSITE" id="PS01129">
    <property type="entry name" value="PSI_RLU"/>
    <property type="match status" value="1"/>
</dbReference>
<evidence type="ECO:0000256" key="2">
    <source>
        <dbReference type="ARBA" id="ARBA00023235"/>
    </source>
</evidence>
<dbReference type="PANTHER" id="PTHR21600:SF44">
    <property type="entry name" value="RIBOSOMAL LARGE SUBUNIT PSEUDOURIDINE SYNTHASE D"/>
    <property type="match status" value="1"/>
</dbReference>
<dbReference type="InterPro" id="IPR006225">
    <property type="entry name" value="PsdUridine_synth_RluC/D"/>
</dbReference>
<evidence type="ECO:0000259" key="7">
    <source>
        <dbReference type="SMART" id="SM00363"/>
    </source>
</evidence>
<dbReference type="SUPFAM" id="SSF55174">
    <property type="entry name" value="Alpha-L RNA-binding motif"/>
    <property type="match status" value="1"/>
</dbReference>
<dbReference type="CDD" id="cd00165">
    <property type="entry name" value="S4"/>
    <property type="match status" value="1"/>
</dbReference>